<reference evidence="2 3" key="1">
    <citation type="submission" date="2021-06" db="EMBL/GenBank/DDBJ databases">
        <title>Caerostris extrusa draft genome.</title>
        <authorList>
            <person name="Kono N."/>
            <person name="Arakawa K."/>
        </authorList>
    </citation>
    <scope>NUCLEOTIDE SEQUENCE [LARGE SCALE GENOMIC DNA]</scope>
</reference>
<sequence>MAPPRQQQHCSRSRPRASWGRGCSRRLSDVSSTVPSVLTQVVGGGGPAVAVHVARHTSFLVERWAIESTQMVGSRSMYCLVNEDEQRQEEEDRKQRTGGLGLSVPSSMGTWMPPIGASAGSAGGTITATVRLAQRTLRFSEMRVM</sequence>
<dbReference type="Proteomes" id="UP001054945">
    <property type="component" value="Unassembled WGS sequence"/>
</dbReference>
<evidence type="ECO:0000256" key="1">
    <source>
        <dbReference type="SAM" id="MobiDB-lite"/>
    </source>
</evidence>
<evidence type="ECO:0000313" key="3">
    <source>
        <dbReference type="Proteomes" id="UP001054945"/>
    </source>
</evidence>
<feature type="region of interest" description="Disordered" evidence="1">
    <location>
        <begin position="83"/>
        <end position="107"/>
    </location>
</feature>
<comment type="caution">
    <text evidence="2">The sequence shown here is derived from an EMBL/GenBank/DDBJ whole genome shotgun (WGS) entry which is preliminary data.</text>
</comment>
<gene>
    <name evidence="2" type="ORF">CEXT_599511</name>
</gene>
<feature type="region of interest" description="Disordered" evidence="1">
    <location>
        <begin position="1"/>
        <end position="24"/>
    </location>
</feature>
<accession>A0AAV4TES9</accession>
<keyword evidence="3" id="KW-1185">Reference proteome</keyword>
<dbReference type="AlphaFoldDB" id="A0AAV4TES9"/>
<protein>
    <submittedName>
        <fullName evidence="2">Uncharacterized protein</fullName>
    </submittedName>
</protein>
<name>A0AAV4TES9_CAEEX</name>
<feature type="compositionally biased region" description="Polar residues" evidence="1">
    <location>
        <begin position="1"/>
        <end position="10"/>
    </location>
</feature>
<proteinExistence type="predicted"/>
<evidence type="ECO:0000313" key="2">
    <source>
        <dbReference type="EMBL" id="GIY43377.1"/>
    </source>
</evidence>
<dbReference type="EMBL" id="BPLR01010968">
    <property type="protein sequence ID" value="GIY43377.1"/>
    <property type="molecule type" value="Genomic_DNA"/>
</dbReference>
<organism evidence="2 3">
    <name type="scientific">Caerostris extrusa</name>
    <name type="common">Bark spider</name>
    <name type="synonym">Caerostris bankana</name>
    <dbReference type="NCBI Taxonomy" id="172846"/>
    <lineage>
        <taxon>Eukaryota</taxon>
        <taxon>Metazoa</taxon>
        <taxon>Ecdysozoa</taxon>
        <taxon>Arthropoda</taxon>
        <taxon>Chelicerata</taxon>
        <taxon>Arachnida</taxon>
        <taxon>Araneae</taxon>
        <taxon>Araneomorphae</taxon>
        <taxon>Entelegynae</taxon>
        <taxon>Araneoidea</taxon>
        <taxon>Araneidae</taxon>
        <taxon>Caerostris</taxon>
    </lineage>
</organism>